<keyword evidence="2" id="KW-1133">Transmembrane helix</keyword>
<dbReference type="SUPFAM" id="SSF74653">
    <property type="entry name" value="TolA/TonB C-terminal domain"/>
    <property type="match status" value="1"/>
</dbReference>
<dbReference type="Gene3D" id="3.30.1150.10">
    <property type="match status" value="1"/>
</dbReference>
<sequence>MNKHCDEFPGLLTIGARWAMLALALFAIGCGRSEPRAGRPSSLAVNVLADSGRGERLHVTVPPPSAAVWLTRVSPARPRELEPALPVPTPAPVETAPEPPPPLIVDEGLKPPIVRHAGTLRVPPGTRRGSVDLDVRVTEEGDVSDALWAGGSADGALVAAAISCALDMRFYPALQAGRAVAVWCRQRFDVHAGTRPERVDAARGRVR</sequence>
<dbReference type="PROSITE" id="PS51257">
    <property type="entry name" value="PROKAR_LIPOPROTEIN"/>
    <property type="match status" value="1"/>
</dbReference>
<dbReference type="EMBL" id="VBPA01000066">
    <property type="protein sequence ID" value="TMQ72341.1"/>
    <property type="molecule type" value="Genomic_DNA"/>
</dbReference>
<organism evidence="3 4">
    <name type="scientific">Eiseniibacteriota bacterium</name>
    <dbReference type="NCBI Taxonomy" id="2212470"/>
    <lineage>
        <taxon>Bacteria</taxon>
        <taxon>Candidatus Eiseniibacteriota</taxon>
    </lineage>
</organism>
<gene>
    <name evidence="3" type="ORF">E6K80_03115</name>
</gene>
<name>A0A538U8X5_UNCEI</name>
<evidence type="ECO:0000256" key="2">
    <source>
        <dbReference type="SAM" id="Phobius"/>
    </source>
</evidence>
<dbReference type="Proteomes" id="UP000319836">
    <property type="component" value="Unassembled WGS sequence"/>
</dbReference>
<proteinExistence type="predicted"/>
<reference evidence="3 4" key="1">
    <citation type="journal article" date="2019" name="Nat. Microbiol.">
        <title>Mediterranean grassland soil C-N compound turnover is dependent on rainfall and depth, and is mediated by genomically divergent microorganisms.</title>
        <authorList>
            <person name="Diamond S."/>
            <person name="Andeer P.F."/>
            <person name="Li Z."/>
            <person name="Crits-Christoph A."/>
            <person name="Burstein D."/>
            <person name="Anantharaman K."/>
            <person name="Lane K.R."/>
            <person name="Thomas B.C."/>
            <person name="Pan C."/>
            <person name="Northen T.R."/>
            <person name="Banfield J.F."/>
        </authorList>
    </citation>
    <scope>NUCLEOTIDE SEQUENCE [LARGE SCALE GENOMIC DNA]</scope>
    <source>
        <strain evidence="3">WS_10</strain>
    </source>
</reference>
<evidence type="ECO:0008006" key="5">
    <source>
        <dbReference type="Google" id="ProtNLM"/>
    </source>
</evidence>
<keyword evidence="2" id="KW-0812">Transmembrane</keyword>
<accession>A0A538U8X5</accession>
<dbReference type="AlphaFoldDB" id="A0A538U8X5"/>
<evidence type="ECO:0000256" key="1">
    <source>
        <dbReference type="SAM" id="MobiDB-lite"/>
    </source>
</evidence>
<comment type="caution">
    <text evidence="3">The sequence shown here is derived from an EMBL/GenBank/DDBJ whole genome shotgun (WGS) entry which is preliminary data.</text>
</comment>
<keyword evidence="2" id="KW-0472">Membrane</keyword>
<feature type="region of interest" description="Disordered" evidence="1">
    <location>
        <begin position="80"/>
        <end position="99"/>
    </location>
</feature>
<evidence type="ECO:0000313" key="4">
    <source>
        <dbReference type="Proteomes" id="UP000319836"/>
    </source>
</evidence>
<feature type="transmembrane region" description="Helical" evidence="2">
    <location>
        <begin position="12"/>
        <end position="31"/>
    </location>
</feature>
<protein>
    <recommendedName>
        <fullName evidence="5">TonB C-terminal domain-containing protein</fullName>
    </recommendedName>
</protein>
<evidence type="ECO:0000313" key="3">
    <source>
        <dbReference type="EMBL" id="TMQ72341.1"/>
    </source>
</evidence>
<feature type="compositionally biased region" description="Pro residues" evidence="1">
    <location>
        <begin position="85"/>
        <end position="99"/>
    </location>
</feature>